<proteinExistence type="evidence at transcript level"/>
<sequence length="105" mass="11622">MMFLLKTSWSTMKAILVSGGLWQSFHLNFRSATVNCSSLPRLLTKKSASSVVTLRNKPGMPSHGDPLATCLPFFIAVQLIHNSSSPFLSLMCKFPCTSTRYKLPL</sequence>
<protein>
    <submittedName>
        <fullName evidence="1">Uncharacterized protein</fullName>
    </submittedName>
</protein>
<reference evidence="1" key="2">
    <citation type="submission" date="2012-06" db="EMBL/GenBank/DDBJ databases">
        <authorList>
            <person name="Yu Y."/>
            <person name="Currie J."/>
            <person name="Lomeli R."/>
            <person name="Angelova A."/>
            <person name="Collura K."/>
            <person name="Wissotski M."/>
            <person name="Campos D."/>
            <person name="Kudrna D."/>
            <person name="Golser W."/>
            <person name="Ashely E."/>
            <person name="Descour A."/>
            <person name="Fernandes J."/>
            <person name="Soderlund C."/>
            <person name="Walbot V."/>
        </authorList>
    </citation>
    <scope>NUCLEOTIDE SEQUENCE</scope>
    <source>
        <strain evidence="1">B73</strain>
    </source>
</reference>
<evidence type="ECO:0000313" key="1">
    <source>
        <dbReference type="EMBL" id="ACR36831.1"/>
    </source>
</evidence>
<accession>C4J6N1</accession>
<name>C4J6N1_MAIZE</name>
<organism evidence="1">
    <name type="scientific">Zea mays</name>
    <name type="common">Maize</name>
    <dbReference type="NCBI Taxonomy" id="4577"/>
    <lineage>
        <taxon>Eukaryota</taxon>
        <taxon>Viridiplantae</taxon>
        <taxon>Streptophyta</taxon>
        <taxon>Embryophyta</taxon>
        <taxon>Tracheophyta</taxon>
        <taxon>Spermatophyta</taxon>
        <taxon>Magnoliopsida</taxon>
        <taxon>Liliopsida</taxon>
        <taxon>Poales</taxon>
        <taxon>Poaceae</taxon>
        <taxon>PACMAD clade</taxon>
        <taxon>Panicoideae</taxon>
        <taxon>Andropogonodae</taxon>
        <taxon>Andropogoneae</taxon>
        <taxon>Tripsacinae</taxon>
        <taxon>Zea</taxon>
    </lineage>
</organism>
<reference evidence="1" key="1">
    <citation type="journal article" date="2009" name="PLoS Genet.">
        <title>Sequencing, mapping, and analysis of 27,455 maize full-length cDNAs.</title>
        <authorList>
            <person name="Soderlund C."/>
            <person name="Descour A."/>
            <person name="Kudrna D."/>
            <person name="Bomhoff M."/>
            <person name="Boyd L."/>
            <person name="Currie J."/>
            <person name="Angelova A."/>
            <person name="Collura K."/>
            <person name="Wissotski M."/>
            <person name="Ashley E."/>
            <person name="Morrow D."/>
            <person name="Fernandes J."/>
            <person name="Walbot V."/>
            <person name="Yu Y."/>
        </authorList>
    </citation>
    <scope>NUCLEOTIDE SEQUENCE</scope>
    <source>
        <strain evidence="1">B73</strain>
    </source>
</reference>
<dbReference type="AlphaFoldDB" id="C4J6N1"/>
<dbReference type="EMBL" id="BT086478">
    <property type="protein sequence ID" value="ACR36831.1"/>
    <property type="molecule type" value="mRNA"/>
</dbReference>